<evidence type="ECO:0000256" key="4">
    <source>
        <dbReference type="ARBA" id="ARBA00022692"/>
    </source>
</evidence>
<dbReference type="InterPro" id="IPR036942">
    <property type="entry name" value="Beta-barrel_TonB_sf"/>
</dbReference>
<gene>
    <name evidence="10" type="ORF">F1649_01130</name>
</gene>
<organism evidence="10 11">
    <name type="scientific">Arcticibacter tournemirensis</name>
    <dbReference type="NCBI Taxonomy" id="699437"/>
    <lineage>
        <taxon>Bacteria</taxon>
        <taxon>Pseudomonadati</taxon>
        <taxon>Bacteroidota</taxon>
        <taxon>Sphingobacteriia</taxon>
        <taxon>Sphingobacteriales</taxon>
        <taxon>Sphingobacteriaceae</taxon>
        <taxon>Arcticibacter</taxon>
    </lineage>
</organism>
<feature type="compositionally biased region" description="Low complexity" evidence="7">
    <location>
        <begin position="388"/>
        <end position="409"/>
    </location>
</feature>
<proteinExistence type="predicted"/>
<keyword evidence="8" id="KW-0732">Signal</keyword>
<evidence type="ECO:0000256" key="1">
    <source>
        <dbReference type="ARBA" id="ARBA00004571"/>
    </source>
</evidence>
<dbReference type="InterPro" id="IPR039426">
    <property type="entry name" value="TonB-dep_rcpt-like"/>
</dbReference>
<dbReference type="Gene3D" id="2.40.170.20">
    <property type="entry name" value="TonB-dependent receptor, beta-barrel domain"/>
    <property type="match status" value="1"/>
</dbReference>
<evidence type="ECO:0000256" key="2">
    <source>
        <dbReference type="ARBA" id="ARBA00022448"/>
    </source>
</evidence>
<feature type="region of interest" description="Disordered" evidence="7">
    <location>
        <begin position="309"/>
        <end position="328"/>
    </location>
</feature>
<dbReference type="GO" id="GO:0009279">
    <property type="term" value="C:cell outer membrane"/>
    <property type="evidence" value="ECO:0007669"/>
    <property type="project" value="UniProtKB-SubCell"/>
</dbReference>
<keyword evidence="4" id="KW-0812">Transmembrane</keyword>
<sequence>MRKFLLFTLLALLGVATSYAQVTTSSITGSVRDSKGEPLIGATVKATHQPTGTVYGASTNSEGHFSIPNMRSGGPYRVEVSYIGYQSRRIDNVLLKLGEPYVLNVNVSQAGTELTEVSVTATDPRSVLNADRSGSTTNISTREIQTLPTISRSINDLTRLTPQANGNAIGGGNYRQNNITVDGSSFNNSFGIGSNLPGVSSGRYSSQPISLDAIEEISVNVTPYDVQNSGFVGSSINAVTRSGTNEFSGSVYTYFRSEKGQGSRVGSYKITQENLQYNQYGFRFGGPIIKDKLFFFLNAETDKNITPGQLKKASTADNPFGGPDNNVARPTAERLNAIRTYMLDNYGYDVGPYDGYDFESNSDKFLARVDWNINRNHRLNVRYSQLESKTPSFPSTSSSGTISGNPSGTTRLDNNALAFKSANYYQEANYYSVAAELNSTFGGKFSNTLRASYTHQNDPRSSDGGVFPFVDIMEDGKFYTSFGTELFTFGNLRDVETYSFRDNLTWTSGKHNWTVGAQADFSKTKNGFMRFGSSYYRFASWNDFVNGANPTDFAVTYSLTPGYKQAYPTFKFANYSLYAQDQIALTERLKITPGLRIELPTYPGSLAEHPLVTPLTFENGEKINTGKLPGSTLMFSPRIGFNWDIKGDRTLQLRGGSGIFTGSVPFVWVVAQAGDSGMLQFTSAYPTTGANATPVPGPFNPDPAAYLPSTPPLAGTSIPSSIAAIDDDFKMPQTWKSSLALDARLPWGIVGTLEGIYNRDLIAAMWRNVNLSAPTATNIADYPDNRLVYPTAKLNGSFNAFQLENVYKGYYFSITAKLEKQITRGLAASVAYVGSEAKNLFDGSGDQAGSAWNLTPTINGANNPDLSYASYVVPHRVIASVSYRKEYLKNLGTTISLFYEGSNDGRFSYVTTNLTRDGSNNSLMYIPKDESEIDFAATTINGVSYTPEQQKAMFFRYIEQDKYLSSHKGEYAERNGALYPWRNQVDMKFLQDVFVNVGGKRNTLQFSWDVFNLGNLLNKNWGAKRTLNPNSGSLVSVSNINSITPGGTTKPLYRLATDRNLPVSTTFRDNQTINSTYYMQFGFRYIFN</sequence>
<feature type="signal peptide" evidence="8">
    <location>
        <begin position="1"/>
        <end position="20"/>
    </location>
</feature>
<dbReference type="GO" id="GO:0015344">
    <property type="term" value="F:siderophore uptake transmembrane transporter activity"/>
    <property type="evidence" value="ECO:0007669"/>
    <property type="project" value="TreeGrafter"/>
</dbReference>
<keyword evidence="5" id="KW-0472">Membrane</keyword>
<evidence type="ECO:0000256" key="5">
    <source>
        <dbReference type="ARBA" id="ARBA00023136"/>
    </source>
</evidence>
<keyword evidence="3" id="KW-1134">Transmembrane beta strand</keyword>
<accession>A0A5M9HIG8</accession>
<dbReference type="Gene3D" id="2.60.40.1120">
    <property type="entry name" value="Carboxypeptidase-like, regulatory domain"/>
    <property type="match status" value="1"/>
</dbReference>
<dbReference type="Pfam" id="PF13620">
    <property type="entry name" value="CarboxypepD_reg"/>
    <property type="match status" value="1"/>
</dbReference>
<feature type="domain" description="TonB-dependent transporter Oar-like beta-barrel" evidence="9">
    <location>
        <begin position="239"/>
        <end position="1019"/>
    </location>
</feature>
<name>A0A5M9HIG8_9SPHI</name>
<comment type="caution">
    <text evidence="10">The sequence shown here is derived from an EMBL/GenBank/DDBJ whole genome shotgun (WGS) entry which is preliminary data.</text>
</comment>
<evidence type="ECO:0000256" key="6">
    <source>
        <dbReference type="ARBA" id="ARBA00023237"/>
    </source>
</evidence>
<evidence type="ECO:0000313" key="11">
    <source>
        <dbReference type="Proteomes" id="UP000322918"/>
    </source>
</evidence>
<dbReference type="PANTHER" id="PTHR30069:SF46">
    <property type="entry name" value="OAR PROTEIN"/>
    <property type="match status" value="1"/>
</dbReference>
<dbReference type="InterPro" id="IPR057601">
    <property type="entry name" value="Oar-like_b-barrel"/>
</dbReference>
<reference evidence="10 11" key="1">
    <citation type="submission" date="2019-09" db="EMBL/GenBank/DDBJ databases">
        <title>Pararcticibacter amylolyticus gen. nov., sp. nov., isolated from a rottenly hemp rope, and reclassification of Pedobacter tournemirensis as Pararcticibacter tournemirensis comb. nov.</title>
        <authorList>
            <person name="Cai Y."/>
        </authorList>
    </citation>
    <scope>NUCLEOTIDE SEQUENCE [LARGE SCALE GENOMIC DNA]</scope>
    <source>
        <strain evidence="10 11">TF5-37.2-LB10</strain>
    </source>
</reference>
<dbReference type="Pfam" id="PF25183">
    <property type="entry name" value="OMP_b-brl_4"/>
    <property type="match status" value="1"/>
</dbReference>
<dbReference type="OrthoDB" id="9768147at2"/>
<dbReference type="SUPFAM" id="SSF49464">
    <property type="entry name" value="Carboxypeptidase regulatory domain-like"/>
    <property type="match status" value="1"/>
</dbReference>
<feature type="chain" id="PRO_5024388731" evidence="8">
    <location>
        <begin position="21"/>
        <end position="1088"/>
    </location>
</feature>
<dbReference type="PANTHER" id="PTHR30069">
    <property type="entry name" value="TONB-DEPENDENT OUTER MEMBRANE RECEPTOR"/>
    <property type="match status" value="1"/>
</dbReference>
<evidence type="ECO:0000256" key="7">
    <source>
        <dbReference type="SAM" id="MobiDB-lite"/>
    </source>
</evidence>
<dbReference type="RefSeq" id="WP_141816034.1">
    <property type="nucleotide sequence ID" value="NZ_VFPL01000001.1"/>
</dbReference>
<keyword evidence="10" id="KW-0675">Receptor</keyword>
<evidence type="ECO:0000256" key="8">
    <source>
        <dbReference type="SAM" id="SignalP"/>
    </source>
</evidence>
<dbReference type="Proteomes" id="UP000322918">
    <property type="component" value="Unassembled WGS sequence"/>
</dbReference>
<feature type="region of interest" description="Disordered" evidence="7">
    <location>
        <begin position="386"/>
        <end position="409"/>
    </location>
</feature>
<evidence type="ECO:0000256" key="3">
    <source>
        <dbReference type="ARBA" id="ARBA00022452"/>
    </source>
</evidence>
<keyword evidence="6" id="KW-0998">Cell outer membrane</keyword>
<dbReference type="GO" id="GO:0044718">
    <property type="term" value="P:siderophore transmembrane transport"/>
    <property type="evidence" value="ECO:0007669"/>
    <property type="project" value="TreeGrafter"/>
</dbReference>
<dbReference type="SUPFAM" id="SSF56935">
    <property type="entry name" value="Porins"/>
    <property type="match status" value="1"/>
</dbReference>
<comment type="subcellular location">
    <subcellularLocation>
        <location evidence="1">Cell outer membrane</location>
        <topology evidence="1">Multi-pass membrane protein</topology>
    </subcellularLocation>
</comment>
<dbReference type="AlphaFoldDB" id="A0A5M9HIG8"/>
<keyword evidence="2" id="KW-0813">Transport</keyword>
<dbReference type="EMBL" id="VWNE01000002">
    <property type="protein sequence ID" value="KAA8486223.1"/>
    <property type="molecule type" value="Genomic_DNA"/>
</dbReference>
<evidence type="ECO:0000259" key="9">
    <source>
        <dbReference type="Pfam" id="PF25183"/>
    </source>
</evidence>
<protein>
    <submittedName>
        <fullName evidence="10">TonB-dependent receptor</fullName>
    </submittedName>
</protein>
<keyword evidence="11" id="KW-1185">Reference proteome</keyword>
<dbReference type="InterPro" id="IPR008969">
    <property type="entry name" value="CarboxyPept-like_regulatory"/>
</dbReference>
<evidence type="ECO:0000313" key="10">
    <source>
        <dbReference type="EMBL" id="KAA8486223.1"/>
    </source>
</evidence>